<dbReference type="Pfam" id="PF07727">
    <property type="entry name" value="RVT_2"/>
    <property type="match status" value="1"/>
</dbReference>
<comment type="caution">
    <text evidence="3">The sequence shown here is derived from an EMBL/GenBank/DDBJ whole genome shotgun (WGS) entry which is preliminary data.</text>
</comment>
<evidence type="ECO:0000313" key="4">
    <source>
        <dbReference type="Proteomes" id="UP001189429"/>
    </source>
</evidence>
<dbReference type="SUPFAM" id="SSF56672">
    <property type="entry name" value="DNA/RNA polymerases"/>
    <property type="match status" value="1"/>
</dbReference>
<feature type="region of interest" description="Disordered" evidence="1">
    <location>
        <begin position="584"/>
        <end position="637"/>
    </location>
</feature>
<reference evidence="3" key="1">
    <citation type="submission" date="2023-10" db="EMBL/GenBank/DDBJ databases">
        <authorList>
            <person name="Chen Y."/>
            <person name="Shah S."/>
            <person name="Dougan E. K."/>
            <person name="Thang M."/>
            <person name="Chan C."/>
        </authorList>
    </citation>
    <scope>NUCLEOTIDE SEQUENCE [LARGE SCALE GENOMIC DNA]</scope>
</reference>
<evidence type="ECO:0000313" key="3">
    <source>
        <dbReference type="EMBL" id="CAK0858130.1"/>
    </source>
</evidence>
<name>A0ABN9UF55_9DINO</name>
<sequence length="637" mass="70247">MVLLLGSTGEYTEVASELVHELQQEEAREDDPETRKVSAKEVRSSKGKDQEAWRVAVEEECVKNYQQKNTYTITTEEERRRYPHPLPMQLVYGISHGRRKARAVVCGNFENNDPTQKLWTAQAEVSSLIGALKLALMKNWDISTIDITGAFMYAPLPEGSLVVVRPPKEFVDMGIARPGELWTLHKAAYGLKIAPRAWGKYRDQTLGAMSWAAEGRTYKLVQCCSDSQVWRLVQQGDEMSTLGLTVVYVDDFMILAERGEAREGLLGQIKAIWSTGKEKTLNDTGGIGTRSGTGGIGTRSGTSGIGAHGGEELNFLGMHMKRTPDGIEVGHTEFIDKILEKHGMSTAHGLTTVSMDHLPEKEDPPIPSDLTRLQQLAGEFNWLATRTRPDLAYFVSLLASALCKYSSWSQQLSNKILRYIQHTRHCVLFLGKTGDVWDLEAWSDAGYGGPGTKAQTGLILVWGGSAILWRSSRQTVSSFSTAEAELGAAALTWQVTEGLRFLLEEWGLNIPCVSILVDSAAAMAIADQGSDWRTRYFGVRGARLKEEIERERLRMERAPTKEMVADGLTKLASADVLRNLRNAMTGSSTTSPTSAAAASTNTSTASCGTVAPQGVPSTKRNRRAGKPRVNKRDRQWY</sequence>
<feature type="compositionally biased region" description="Basic and acidic residues" evidence="1">
    <location>
        <begin position="33"/>
        <end position="48"/>
    </location>
</feature>
<accession>A0ABN9UF55</accession>
<feature type="compositionally biased region" description="Low complexity" evidence="1">
    <location>
        <begin position="584"/>
        <end position="606"/>
    </location>
</feature>
<feature type="domain" description="Reverse transcriptase Ty1/copia-type" evidence="2">
    <location>
        <begin position="95"/>
        <end position="213"/>
    </location>
</feature>
<dbReference type="InterPro" id="IPR043502">
    <property type="entry name" value="DNA/RNA_pol_sf"/>
</dbReference>
<organism evidence="3 4">
    <name type="scientific">Prorocentrum cordatum</name>
    <dbReference type="NCBI Taxonomy" id="2364126"/>
    <lineage>
        <taxon>Eukaryota</taxon>
        <taxon>Sar</taxon>
        <taxon>Alveolata</taxon>
        <taxon>Dinophyceae</taxon>
        <taxon>Prorocentrales</taxon>
        <taxon>Prorocentraceae</taxon>
        <taxon>Prorocentrum</taxon>
    </lineage>
</organism>
<dbReference type="PANTHER" id="PTHR11439:SF463">
    <property type="entry name" value="REVERSE TRANSCRIPTASE TY1_COPIA-TYPE DOMAIN-CONTAINING PROTEIN"/>
    <property type="match status" value="1"/>
</dbReference>
<dbReference type="PANTHER" id="PTHR11439">
    <property type="entry name" value="GAG-POL-RELATED RETROTRANSPOSON"/>
    <property type="match status" value="1"/>
</dbReference>
<evidence type="ECO:0000256" key="1">
    <source>
        <dbReference type="SAM" id="MobiDB-lite"/>
    </source>
</evidence>
<dbReference type="InterPro" id="IPR013103">
    <property type="entry name" value="RVT_2"/>
</dbReference>
<proteinExistence type="predicted"/>
<evidence type="ECO:0000259" key="2">
    <source>
        <dbReference type="Pfam" id="PF07727"/>
    </source>
</evidence>
<dbReference type="Proteomes" id="UP001189429">
    <property type="component" value="Unassembled WGS sequence"/>
</dbReference>
<keyword evidence="4" id="KW-1185">Reference proteome</keyword>
<feature type="compositionally biased region" description="Basic residues" evidence="1">
    <location>
        <begin position="619"/>
        <end position="629"/>
    </location>
</feature>
<feature type="compositionally biased region" description="Gly residues" evidence="1">
    <location>
        <begin position="285"/>
        <end position="303"/>
    </location>
</feature>
<gene>
    <name evidence="3" type="ORF">PCOR1329_LOCUS48010</name>
</gene>
<feature type="region of interest" description="Disordered" evidence="1">
    <location>
        <begin position="283"/>
        <end position="303"/>
    </location>
</feature>
<protein>
    <recommendedName>
        <fullName evidence="2">Reverse transcriptase Ty1/copia-type domain-containing protein</fullName>
    </recommendedName>
</protein>
<dbReference type="CDD" id="cd09272">
    <property type="entry name" value="RNase_HI_RT_Ty1"/>
    <property type="match status" value="1"/>
</dbReference>
<dbReference type="EMBL" id="CAUYUJ010015790">
    <property type="protein sequence ID" value="CAK0858130.1"/>
    <property type="molecule type" value="Genomic_DNA"/>
</dbReference>
<feature type="region of interest" description="Disordered" evidence="1">
    <location>
        <begin position="18"/>
        <end position="48"/>
    </location>
</feature>